<proteinExistence type="inferred from homology"/>
<accession>A0ABS3SWU5</accession>
<keyword evidence="8" id="KW-1185">Reference proteome</keyword>
<dbReference type="CDD" id="cd02062">
    <property type="entry name" value="Nitro_FMN_reductase"/>
    <property type="match status" value="1"/>
</dbReference>
<protein>
    <submittedName>
        <fullName evidence="7">Nitroreductase family protein</fullName>
    </submittedName>
</protein>
<evidence type="ECO:0000256" key="3">
    <source>
        <dbReference type="ARBA" id="ARBA00022630"/>
    </source>
</evidence>
<feature type="domain" description="Nitroreductase" evidence="6">
    <location>
        <begin position="171"/>
        <end position="221"/>
    </location>
</feature>
<comment type="caution">
    <text evidence="7">The sequence shown here is derived from an EMBL/GenBank/DDBJ whole genome shotgun (WGS) entry which is preliminary data.</text>
</comment>
<evidence type="ECO:0000256" key="1">
    <source>
        <dbReference type="ARBA" id="ARBA00001917"/>
    </source>
</evidence>
<evidence type="ECO:0000256" key="2">
    <source>
        <dbReference type="ARBA" id="ARBA00007118"/>
    </source>
</evidence>
<evidence type="ECO:0000313" key="8">
    <source>
        <dbReference type="Proteomes" id="UP000681315"/>
    </source>
</evidence>
<reference evidence="7 8" key="1">
    <citation type="submission" date="2021-03" db="EMBL/GenBank/DDBJ databases">
        <title>Gelidibacter sp. nov., isolated from costal sediment.</title>
        <authorList>
            <person name="Lun K.-Y."/>
        </authorList>
    </citation>
    <scope>NUCLEOTIDE SEQUENCE [LARGE SCALE GENOMIC DNA]</scope>
    <source>
        <strain evidence="7 8">DF109</strain>
    </source>
</reference>
<dbReference type="PANTHER" id="PTHR43673">
    <property type="entry name" value="NAD(P)H NITROREDUCTASE YDGI-RELATED"/>
    <property type="match status" value="1"/>
</dbReference>
<evidence type="ECO:0000259" key="6">
    <source>
        <dbReference type="Pfam" id="PF00881"/>
    </source>
</evidence>
<evidence type="ECO:0000256" key="5">
    <source>
        <dbReference type="ARBA" id="ARBA00023002"/>
    </source>
</evidence>
<sequence>MNKIKDLARLYYIKLFHYIKIRVDFIINYVIDYKLYKKHSIVFHKTSLKNKEADLILNYHSLEKGMLFKDMKKGFATNRINNLHKVLKDPEIINNISRSQIKVGYQIMCQYYELHQEKGYDIEEFFNHEQYRFYKLVIDSNDQTCFNGIINWTKEGFFKENNKEFKKFAHSRKSVREFTGRKFTHDILSKVIELANTAPSVCNRQASNVYLLEDKTKIDKTLKIQGGFTGYSENVSQLLILTNDRKYYYTIGERNQLYIDGGVYLMNLLYALHYYEIGNCPANWGKTYKDEEKLSEIIDLPESEKIICFIPIGDLKNNFRTTLSQRRVISENFIKL</sequence>
<dbReference type="PANTHER" id="PTHR43673:SF2">
    <property type="entry name" value="NITROREDUCTASE"/>
    <property type="match status" value="1"/>
</dbReference>
<gene>
    <name evidence="7" type="ORF">J4051_18075</name>
</gene>
<dbReference type="Proteomes" id="UP000681315">
    <property type="component" value="Unassembled WGS sequence"/>
</dbReference>
<keyword evidence="4" id="KW-0288">FMN</keyword>
<comment type="similarity">
    <text evidence="2">Belongs to the nitroreductase family.</text>
</comment>
<keyword evidence="3" id="KW-0285">Flavoprotein</keyword>
<dbReference type="EMBL" id="JAGEVG010000031">
    <property type="protein sequence ID" value="MBO3100184.1"/>
    <property type="molecule type" value="Genomic_DNA"/>
</dbReference>
<evidence type="ECO:0000313" key="7">
    <source>
        <dbReference type="EMBL" id="MBO3100184.1"/>
    </source>
</evidence>
<dbReference type="SUPFAM" id="SSF55469">
    <property type="entry name" value="FMN-dependent nitroreductase-like"/>
    <property type="match status" value="1"/>
</dbReference>
<comment type="cofactor">
    <cofactor evidence="1">
        <name>FMN</name>
        <dbReference type="ChEBI" id="CHEBI:58210"/>
    </cofactor>
</comment>
<dbReference type="RefSeq" id="WP_208235288.1">
    <property type="nucleotide sequence ID" value="NZ_JAGEVG010000031.1"/>
</dbReference>
<dbReference type="InterPro" id="IPR000415">
    <property type="entry name" value="Nitroreductase-like"/>
</dbReference>
<name>A0ABS3SWU5_9FLAO</name>
<keyword evidence="5" id="KW-0560">Oxidoreductase</keyword>
<evidence type="ECO:0000256" key="4">
    <source>
        <dbReference type="ARBA" id="ARBA00022643"/>
    </source>
</evidence>
<dbReference type="Pfam" id="PF00881">
    <property type="entry name" value="Nitroreductase"/>
    <property type="match status" value="1"/>
</dbReference>
<organism evidence="7 8">
    <name type="scientific">Gelidibacter pelagius</name>
    <dbReference type="NCBI Taxonomy" id="2819985"/>
    <lineage>
        <taxon>Bacteria</taxon>
        <taxon>Pseudomonadati</taxon>
        <taxon>Bacteroidota</taxon>
        <taxon>Flavobacteriia</taxon>
        <taxon>Flavobacteriales</taxon>
        <taxon>Flavobacteriaceae</taxon>
        <taxon>Gelidibacter</taxon>
    </lineage>
</organism>
<dbReference type="InterPro" id="IPR029479">
    <property type="entry name" value="Nitroreductase"/>
</dbReference>
<dbReference type="Gene3D" id="3.40.109.10">
    <property type="entry name" value="NADH Oxidase"/>
    <property type="match status" value="1"/>
</dbReference>